<dbReference type="SMR" id="A0A106C0E5"/>
<comment type="catalytic activity">
    <reaction evidence="3">
        <text>cytidine + phosphate = cytosine + alpha-D-ribose 1-phosphate</text>
        <dbReference type="Rhea" id="RHEA:52540"/>
        <dbReference type="ChEBI" id="CHEBI:16040"/>
        <dbReference type="ChEBI" id="CHEBI:17562"/>
        <dbReference type="ChEBI" id="CHEBI:43474"/>
        <dbReference type="ChEBI" id="CHEBI:57720"/>
        <dbReference type="EC" id="2.4.2.2"/>
    </reaction>
</comment>
<dbReference type="GO" id="GO:0009032">
    <property type="term" value="F:thymidine phosphorylase activity"/>
    <property type="evidence" value="ECO:0007669"/>
    <property type="project" value="RHEA"/>
</dbReference>
<dbReference type="EMBL" id="LRDC01000018">
    <property type="protein sequence ID" value="KVX01950.1"/>
    <property type="molecule type" value="Genomic_DNA"/>
</dbReference>
<proteinExistence type="inferred from homology"/>
<reference evidence="4 5" key="1">
    <citation type="submission" date="2016-01" db="EMBL/GenBank/DDBJ databases">
        <title>Draft genome of the antarctic isolate Shewanella frigidimarina Ag06-30.</title>
        <authorList>
            <person name="Parmeciano Di Noto G."/>
            <person name="Vazquez S."/>
            <person name="Mac Cormack W."/>
            <person name="Iriarte A."/>
            <person name="Quiroga C."/>
        </authorList>
    </citation>
    <scope>NUCLEOTIDE SEQUENCE [LARGE SCALE GENOMIC DNA]</scope>
    <source>
        <strain evidence="4 5">Ag06-30</strain>
    </source>
</reference>
<dbReference type="PANTHER" id="PTHR36540:SF1">
    <property type="entry name" value="PYRIMIDINE_PURINE NUCLEOSIDE PHOSPHORYLASE"/>
    <property type="match status" value="1"/>
</dbReference>
<sequence>MSMLQQVSVAKKANVYFNGKVISRSVVLADGSKQTFGVVLPGEYEFSTAQGEIMQVISGKFDVLLPGKTEWVAYAEASQFELAPNVSFSIRTDQISEYCCQYI</sequence>
<comment type="catalytic activity">
    <reaction evidence="3">
        <text>xanthosine + phosphate = alpha-D-ribose 1-phosphate + xanthine</text>
        <dbReference type="Rhea" id="RHEA:27638"/>
        <dbReference type="ChEBI" id="CHEBI:17712"/>
        <dbReference type="ChEBI" id="CHEBI:18107"/>
        <dbReference type="ChEBI" id="CHEBI:43474"/>
        <dbReference type="ChEBI" id="CHEBI:57720"/>
        <dbReference type="EC" id="2.4.2.1"/>
    </reaction>
</comment>
<comment type="catalytic activity">
    <reaction evidence="3">
        <text>adenosine + phosphate = alpha-D-ribose 1-phosphate + adenine</text>
        <dbReference type="Rhea" id="RHEA:27642"/>
        <dbReference type="ChEBI" id="CHEBI:16335"/>
        <dbReference type="ChEBI" id="CHEBI:16708"/>
        <dbReference type="ChEBI" id="CHEBI:43474"/>
        <dbReference type="ChEBI" id="CHEBI:57720"/>
        <dbReference type="EC" id="2.4.2.1"/>
    </reaction>
</comment>
<evidence type="ECO:0000313" key="4">
    <source>
        <dbReference type="EMBL" id="KVX01950.1"/>
    </source>
</evidence>
<gene>
    <name evidence="3" type="primary">ppnP</name>
    <name evidence="4" type="ORF">AWJ07_05080</name>
</gene>
<dbReference type="EC" id="2.4.2.2" evidence="3"/>
<evidence type="ECO:0000256" key="3">
    <source>
        <dbReference type="HAMAP-Rule" id="MF_01537"/>
    </source>
</evidence>
<dbReference type="PANTHER" id="PTHR36540">
    <property type="entry name" value="PYRIMIDINE/PURINE NUCLEOSIDE PHOSPHORYLASE"/>
    <property type="match status" value="1"/>
</dbReference>
<evidence type="ECO:0000256" key="2">
    <source>
        <dbReference type="ARBA" id="ARBA00022679"/>
    </source>
</evidence>
<protein>
    <recommendedName>
        <fullName evidence="3">Pyrimidine/purine nucleoside phosphorylase</fullName>
        <ecNumber evidence="3">2.4.2.1</ecNumber>
        <ecNumber evidence="3">2.4.2.2</ecNumber>
    </recommendedName>
    <alternativeName>
        <fullName evidence="3">Adenosine phosphorylase</fullName>
    </alternativeName>
    <alternativeName>
        <fullName evidence="3">Cytidine phosphorylase</fullName>
    </alternativeName>
    <alternativeName>
        <fullName evidence="3">Guanosine phosphorylase</fullName>
    </alternativeName>
    <alternativeName>
        <fullName evidence="3">Inosine phosphorylase</fullName>
    </alternativeName>
    <alternativeName>
        <fullName evidence="3">Thymidine phosphorylase</fullName>
    </alternativeName>
    <alternativeName>
        <fullName evidence="3">Uridine phosphorylase</fullName>
    </alternativeName>
    <alternativeName>
        <fullName evidence="3">Xanthosine phosphorylase</fullName>
    </alternativeName>
</protein>
<comment type="catalytic activity">
    <reaction evidence="3">
        <text>thymidine + phosphate = 2-deoxy-alpha-D-ribose 1-phosphate + thymine</text>
        <dbReference type="Rhea" id="RHEA:16037"/>
        <dbReference type="ChEBI" id="CHEBI:17748"/>
        <dbReference type="ChEBI" id="CHEBI:17821"/>
        <dbReference type="ChEBI" id="CHEBI:43474"/>
        <dbReference type="ChEBI" id="CHEBI:57259"/>
        <dbReference type="EC" id="2.4.2.2"/>
    </reaction>
</comment>
<dbReference type="EC" id="2.4.2.1" evidence="3"/>
<dbReference type="HAMAP" id="MF_01537">
    <property type="entry name" value="Nucleos_phosphorylase_PpnP"/>
    <property type="match status" value="1"/>
</dbReference>
<dbReference type="InterPro" id="IPR011051">
    <property type="entry name" value="RmlC_Cupin_sf"/>
</dbReference>
<organism evidence="4">
    <name type="scientific">Shewanella frigidimarina</name>
    <dbReference type="NCBI Taxonomy" id="56812"/>
    <lineage>
        <taxon>Bacteria</taxon>
        <taxon>Pseudomonadati</taxon>
        <taxon>Pseudomonadota</taxon>
        <taxon>Gammaproteobacteria</taxon>
        <taxon>Alteromonadales</taxon>
        <taxon>Shewanellaceae</taxon>
        <taxon>Shewanella</taxon>
    </lineage>
</organism>
<dbReference type="GO" id="GO:0005829">
    <property type="term" value="C:cytosol"/>
    <property type="evidence" value="ECO:0007669"/>
    <property type="project" value="TreeGrafter"/>
</dbReference>
<comment type="catalytic activity">
    <reaction evidence="3">
        <text>a purine D-ribonucleoside + phosphate = a purine nucleobase + alpha-D-ribose 1-phosphate</text>
        <dbReference type="Rhea" id="RHEA:19805"/>
        <dbReference type="ChEBI" id="CHEBI:26386"/>
        <dbReference type="ChEBI" id="CHEBI:43474"/>
        <dbReference type="ChEBI" id="CHEBI:57720"/>
        <dbReference type="ChEBI" id="CHEBI:142355"/>
        <dbReference type="EC" id="2.4.2.1"/>
    </reaction>
</comment>
<dbReference type="GO" id="GO:0047975">
    <property type="term" value="F:guanosine phosphorylase activity"/>
    <property type="evidence" value="ECO:0007669"/>
    <property type="project" value="RHEA"/>
</dbReference>
<dbReference type="RefSeq" id="WP_011635813.1">
    <property type="nucleotide sequence ID" value="NZ_JBBMQR010000009.1"/>
</dbReference>
<evidence type="ECO:0000256" key="1">
    <source>
        <dbReference type="ARBA" id="ARBA00022676"/>
    </source>
</evidence>
<dbReference type="InterPro" id="IPR009664">
    <property type="entry name" value="Ppnp"/>
</dbReference>
<dbReference type="FunFam" id="2.60.120.10:FF:000016">
    <property type="entry name" value="Pyrimidine/purine nucleoside phosphorylase"/>
    <property type="match status" value="1"/>
</dbReference>
<dbReference type="GO" id="GO:0004850">
    <property type="term" value="F:uridine phosphorylase activity"/>
    <property type="evidence" value="ECO:0007669"/>
    <property type="project" value="RHEA"/>
</dbReference>
<comment type="caution">
    <text evidence="4">The sequence shown here is derived from an EMBL/GenBank/DDBJ whole genome shotgun (WGS) entry which is preliminary data.</text>
</comment>
<name>A0A106C0E5_SHEFR</name>
<dbReference type="SUPFAM" id="SSF51182">
    <property type="entry name" value="RmlC-like cupins"/>
    <property type="match status" value="1"/>
</dbReference>
<dbReference type="InterPro" id="IPR014710">
    <property type="entry name" value="RmlC-like_jellyroll"/>
</dbReference>
<comment type="catalytic activity">
    <reaction evidence="3">
        <text>uridine + phosphate = alpha-D-ribose 1-phosphate + uracil</text>
        <dbReference type="Rhea" id="RHEA:24388"/>
        <dbReference type="ChEBI" id="CHEBI:16704"/>
        <dbReference type="ChEBI" id="CHEBI:17568"/>
        <dbReference type="ChEBI" id="CHEBI:43474"/>
        <dbReference type="ChEBI" id="CHEBI:57720"/>
        <dbReference type="EC" id="2.4.2.2"/>
    </reaction>
</comment>
<dbReference type="GeneID" id="41835692"/>
<dbReference type="AlphaFoldDB" id="A0A106C0E5"/>
<comment type="catalytic activity">
    <reaction evidence="3">
        <text>guanosine + phosphate = alpha-D-ribose 1-phosphate + guanine</text>
        <dbReference type="Rhea" id="RHEA:13233"/>
        <dbReference type="ChEBI" id="CHEBI:16235"/>
        <dbReference type="ChEBI" id="CHEBI:16750"/>
        <dbReference type="ChEBI" id="CHEBI:43474"/>
        <dbReference type="ChEBI" id="CHEBI:57720"/>
        <dbReference type="EC" id="2.4.2.1"/>
    </reaction>
</comment>
<dbReference type="OMA" id="ADYCCSY"/>
<dbReference type="Gene3D" id="2.60.120.10">
    <property type="entry name" value="Jelly Rolls"/>
    <property type="match status" value="1"/>
</dbReference>
<dbReference type="GO" id="GO:0004731">
    <property type="term" value="F:purine-nucleoside phosphorylase activity"/>
    <property type="evidence" value="ECO:0007669"/>
    <property type="project" value="UniProtKB-UniRule"/>
</dbReference>
<keyword evidence="2 3" id="KW-0808">Transferase</keyword>
<comment type="catalytic activity">
    <reaction evidence="3">
        <text>inosine + phosphate = alpha-D-ribose 1-phosphate + hypoxanthine</text>
        <dbReference type="Rhea" id="RHEA:27646"/>
        <dbReference type="ChEBI" id="CHEBI:17368"/>
        <dbReference type="ChEBI" id="CHEBI:17596"/>
        <dbReference type="ChEBI" id="CHEBI:43474"/>
        <dbReference type="ChEBI" id="CHEBI:57720"/>
        <dbReference type="EC" id="2.4.2.1"/>
    </reaction>
</comment>
<dbReference type="Pfam" id="PF06865">
    <property type="entry name" value="Ppnp"/>
    <property type="match status" value="1"/>
</dbReference>
<dbReference type="CDD" id="cd20296">
    <property type="entry name" value="cupin_PpnP-like"/>
    <property type="match status" value="1"/>
</dbReference>
<comment type="function">
    <text evidence="3">Catalyzes the phosphorolysis of diverse nucleosides, yielding D-ribose 1-phosphate and the respective free bases. Can use uridine, adenosine, guanosine, cytidine, thymidine, inosine and xanthosine as substrates. Also catalyzes the reverse reactions.</text>
</comment>
<accession>A0A106C0E5</accession>
<evidence type="ECO:0000313" key="5">
    <source>
        <dbReference type="Proteomes" id="UP000055702"/>
    </source>
</evidence>
<dbReference type="Proteomes" id="UP000055702">
    <property type="component" value="Unassembled WGS sequence"/>
</dbReference>
<comment type="similarity">
    <text evidence="3">Belongs to the nucleoside phosphorylase PpnP family.</text>
</comment>
<keyword evidence="1 3" id="KW-0328">Glycosyltransferase</keyword>